<dbReference type="SUPFAM" id="SSF109854">
    <property type="entry name" value="DinB/YfiT-like putative metalloenzymes"/>
    <property type="match status" value="1"/>
</dbReference>
<feature type="domain" description="DinB-like" evidence="1">
    <location>
        <begin position="13"/>
        <end position="143"/>
    </location>
</feature>
<dbReference type="EMBL" id="BAAACZ010000029">
    <property type="protein sequence ID" value="GAA0471471.1"/>
    <property type="molecule type" value="Genomic_DNA"/>
</dbReference>
<keyword evidence="3" id="KW-1185">Reference proteome</keyword>
<name>A0ABN1AAC3_9BACI</name>
<sequence length="149" mass="17518">MNKVFKQFEETMDIIQKLKEVPESQLTEAISEGKWSIREIVGHLYYWDKYNLEEMVPLMANGAKLPQFPNHDEHNEEAASYIKDHSVESVIKNFIETRKELIEAISKVGKDTRFTIGQGKRKFSDESFIKIFVKHDIHHLQQINKKLND</sequence>
<dbReference type="InterPro" id="IPR034660">
    <property type="entry name" value="DinB/YfiT-like"/>
</dbReference>
<evidence type="ECO:0000313" key="3">
    <source>
        <dbReference type="Proteomes" id="UP001500740"/>
    </source>
</evidence>
<accession>A0ABN1AAC3</accession>
<dbReference type="Pfam" id="PF12867">
    <property type="entry name" value="DinB_2"/>
    <property type="match status" value="1"/>
</dbReference>
<organism evidence="2 3">
    <name type="scientific">Alkalibacillus silvisoli</name>
    <dbReference type="NCBI Taxonomy" id="392823"/>
    <lineage>
        <taxon>Bacteria</taxon>
        <taxon>Bacillati</taxon>
        <taxon>Bacillota</taxon>
        <taxon>Bacilli</taxon>
        <taxon>Bacillales</taxon>
        <taxon>Bacillaceae</taxon>
        <taxon>Alkalibacillus</taxon>
    </lineage>
</organism>
<dbReference type="Proteomes" id="UP001500740">
    <property type="component" value="Unassembled WGS sequence"/>
</dbReference>
<protein>
    <submittedName>
        <fullName evidence="2">DinB family protein</fullName>
    </submittedName>
</protein>
<dbReference type="RefSeq" id="WP_343784867.1">
    <property type="nucleotide sequence ID" value="NZ_BAAACZ010000029.1"/>
</dbReference>
<proteinExistence type="predicted"/>
<reference evidence="2 3" key="1">
    <citation type="journal article" date="2019" name="Int. J. Syst. Evol. Microbiol.">
        <title>The Global Catalogue of Microorganisms (GCM) 10K type strain sequencing project: providing services to taxonomists for standard genome sequencing and annotation.</title>
        <authorList>
            <consortium name="The Broad Institute Genomics Platform"/>
            <consortium name="The Broad Institute Genome Sequencing Center for Infectious Disease"/>
            <person name="Wu L."/>
            <person name="Ma J."/>
        </authorList>
    </citation>
    <scope>NUCLEOTIDE SEQUENCE [LARGE SCALE GENOMIC DNA]</scope>
    <source>
        <strain evidence="2 3">JCM 14193</strain>
    </source>
</reference>
<comment type="caution">
    <text evidence="2">The sequence shown here is derived from an EMBL/GenBank/DDBJ whole genome shotgun (WGS) entry which is preliminary data.</text>
</comment>
<dbReference type="Gene3D" id="1.20.120.450">
    <property type="entry name" value="dinb family like domain"/>
    <property type="match status" value="1"/>
</dbReference>
<evidence type="ECO:0000313" key="2">
    <source>
        <dbReference type="EMBL" id="GAA0471471.1"/>
    </source>
</evidence>
<gene>
    <name evidence="2" type="ORF">GCM10008935_29300</name>
</gene>
<dbReference type="InterPro" id="IPR024775">
    <property type="entry name" value="DinB-like"/>
</dbReference>
<evidence type="ECO:0000259" key="1">
    <source>
        <dbReference type="Pfam" id="PF12867"/>
    </source>
</evidence>